<evidence type="ECO:0000313" key="5">
    <source>
        <dbReference type="Proteomes" id="UP000186594"/>
    </source>
</evidence>
<sequence length="268" mass="28869">MPVAIVTSASRGIGRAIALRLAKDGNDMAIFDFSSKREGLEALGVEIRKMGARIHFFGRKLIKDRRCLIITGDISSEQSLQNLIKSTYALLGDINIFVANTAMRAYNNILDTPLDEFDSIIAVNLRGVFICYQVAARHMKLQRNGGIIIGAGSIDGIRARSGYSAFSASKFGVVGLTQAAAIEFAEFGIRVNCYCPGLVEPLHVSSKTSTPHKKEAMDKTNNTPLSNLLVKRLCTPEDVAGTVSWLCGEDGAYVTGQAIIIDGGALRV</sequence>
<keyword evidence="5" id="KW-1185">Reference proteome</keyword>
<dbReference type="PANTHER" id="PTHR24321:SF8">
    <property type="entry name" value="ESTRADIOL 17-BETA-DEHYDROGENASE 8-RELATED"/>
    <property type="match status" value="1"/>
</dbReference>
<comment type="caution">
    <text evidence="4">The sequence shown here is derived from an EMBL/GenBank/DDBJ whole genome shotgun (WGS) entry which is preliminary data.</text>
</comment>
<name>A0A1U7LUP4_NEOID</name>
<dbReference type="STRING" id="1198029.A0A1U7LUP4"/>
<dbReference type="Gene3D" id="3.40.50.720">
    <property type="entry name" value="NAD(P)-binding Rossmann-like Domain"/>
    <property type="match status" value="1"/>
</dbReference>
<dbReference type="SUPFAM" id="SSF51735">
    <property type="entry name" value="NAD(P)-binding Rossmann-fold domains"/>
    <property type="match status" value="1"/>
</dbReference>
<dbReference type="PRINTS" id="PR00081">
    <property type="entry name" value="GDHRDH"/>
</dbReference>
<evidence type="ECO:0000313" key="4">
    <source>
        <dbReference type="EMBL" id="OLL26396.1"/>
    </source>
</evidence>
<dbReference type="FunFam" id="3.40.50.720:FF:000084">
    <property type="entry name" value="Short-chain dehydrogenase reductase"/>
    <property type="match status" value="1"/>
</dbReference>
<dbReference type="EMBL" id="LXFE01000188">
    <property type="protein sequence ID" value="OLL26396.1"/>
    <property type="molecule type" value="Genomic_DNA"/>
</dbReference>
<dbReference type="PRINTS" id="PR00080">
    <property type="entry name" value="SDRFAMILY"/>
</dbReference>
<keyword evidence="2" id="KW-0521">NADP</keyword>
<keyword evidence="3" id="KW-0560">Oxidoreductase</keyword>
<gene>
    <name evidence="4" type="ORF">NEOLI_001531</name>
</gene>
<dbReference type="PANTHER" id="PTHR24321">
    <property type="entry name" value="DEHYDROGENASES, SHORT CHAIN"/>
    <property type="match status" value="1"/>
</dbReference>
<evidence type="ECO:0000256" key="1">
    <source>
        <dbReference type="ARBA" id="ARBA00006484"/>
    </source>
</evidence>
<dbReference type="Proteomes" id="UP000186594">
    <property type="component" value="Unassembled WGS sequence"/>
</dbReference>
<reference evidence="4 5" key="1">
    <citation type="submission" date="2016-04" db="EMBL/GenBank/DDBJ databases">
        <title>Evolutionary innovation and constraint leading to complex multicellularity in the Ascomycota.</title>
        <authorList>
            <person name="Cisse O."/>
            <person name="Nguyen A."/>
            <person name="Hewitt D.A."/>
            <person name="Jedd G."/>
            <person name="Stajich J.E."/>
        </authorList>
    </citation>
    <scope>NUCLEOTIDE SEQUENCE [LARGE SCALE GENOMIC DNA]</scope>
    <source>
        <strain evidence="4 5">DAH-3</strain>
    </source>
</reference>
<accession>A0A1U7LUP4</accession>
<dbReference type="Pfam" id="PF13561">
    <property type="entry name" value="adh_short_C2"/>
    <property type="match status" value="1"/>
</dbReference>
<comment type="similarity">
    <text evidence="1">Belongs to the short-chain dehydrogenases/reductases (SDR) family.</text>
</comment>
<dbReference type="GO" id="GO:0016491">
    <property type="term" value="F:oxidoreductase activity"/>
    <property type="evidence" value="ECO:0007669"/>
    <property type="project" value="UniProtKB-KW"/>
</dbReference>
<evidence type="ECO:0000256" key="2">
    <source>
        <dbReference type="ARBA" id="ARBA00022857"/>
    </source>
</evidence>
<dbReference type="OMA" id="KLDKAGW"/>
<dbReference type="OrthoDB" id="47007at2759"/>
<protein>
    <submittedName>
        <fullName evidence="4">3-oxoacyl-[acyl-carrier-protein] reductase FabG</fullName>
    </submittedName>
</protein>
<dbReference type="InterPro" id="IPR036291">
    <property type="entry name" value="NAD(P)-bd_dom_sf"/>
</dbReference>
<proteinExistence type="inferred from homology"/>
<organism evidence="4 5">
    <name type="scientific">Neolecta irregularis (strain DAH-3)</name>
    <dbReference type="NCBI Taxonomy" id="1198029"/>
    <lineage>
        <taxon>Eukaryota</taxon>
        <taxon>Fungi</taxon>
        <taxon>Dikarya</taxon>
        <taxon>Ascomycota</taxon>
        <taxon>Taphrinomycotina</taxon>
        <taxon>Neolectales</taxon>
        <taxon>Neolectaceae</taxon>
        <taxon>Neolecta</taxon>
    </lineage>
</organism>
<dbReference type="AlphaFoldDB" id="A0A1U7LUP4"/>
<dbReference type="InterPro" id="IPR002347">
    <property type="entry name" value="SDR_fam"/>
</dbReference>
<evidence type="ECO:0000256" key="3">
    <source>
        <dbReference type="ARBA" id="ARBA00023002"/>
    </source>
</evidence>